<protein>
    <recommendedName>
        <fullName evidence="7">Palmitoyltransferase</fullName>
        <ecNumber evidence="7">2.3.1.225</ecNumber>
    </recommendedName>
</protein>
<evidence type="ECO:0000256" key="6">
    <source>
        <dbReference type="ARBA" id="ARBA00023315"/>
    </source>
</evidence>
<reference evidence="10" key="2">
    <citation type="submission" date="2025-09" db="UniProtKB">
        <authorList>
            <consortium name="Ensembl"/>
        </authorList>
    </citation>
    <scope>IDENTIFICATION</scope>
</reference>
<name>A0A8C6VLM1_NAJNA</name>
<feature type="transmembrane region" description="Helical" evidence="7">
    <location>
        <begin position="208"/>
        <end position="230"/>
    </location>
</feature>
<evidence type="ECO:0000256" key="7">
    <source>
        <dbReference type="RuleBase" id="RU079119"/>
    </source>
</evidence>
<dbReference type="Pfam" id="PF01529">
    <property type="entry name" value="DHHC"/>
    <property type="match status" value="1"/>
</dbReference>
<feature type="transmembrane region" description="Helical" evidence="7">
    <location>
        <begin position="49"/>
        <end position="67"/>
    </location>
</feature>
<dbReference type="PANTHER" id="PTHR12246">
    <property type="entry name" value="PALMITOYLTRANSFERASE ZDHHC16"/>
    <property type="match status" value="1"/>
</dbReference>
<reference evidence="10" key="1">
    <citation type="submission" date="2025-08" db="UniProtKB">
        <authorList>
            <consortium name="Ensembl"/>
        </authorList>
    </citation>
    <scope>IDENTIFICATION</scope>
</reference>
<evidence type="ECO:0000256" key="8">
    <source>
        <dbReference type="SAM" id="MobiDB-lite"/>
    </source>
</evidence>
<gene>
    <name evidence="10" type="primary">ZDHHC20</name>
</gene>
<dbReference type="AlphaFoldDB" id="A0A8C6VLM1"/>
<dbReference type="Ensembl" id="ENSNNAT00000007163.1">
    <property type="protein sequence ID" value="ENSNNAP00000006831.1"/>
    <property type="gene ID" value="ENSNNAG00000004427.1"/>
</dbReference>
<organism evidence="10 11">
    <name type="scientific">Naja naja</name>
    <name type="common">Indian cobra</name>
    <dbReference type="NCBI Taxonomy" id="35670"/>
    <lineage>
        <taxon>Eukaryota</taxon>
        <taxon>Metazoa</taxon>
        <taxon>Chordata</taxon>
        <taxon>Craniata</taxon>
        <taxon>Vertebrata</taxon>
        <taxon>Euteleostomi</taxon>
        <taxon>Lepidosauria</taxon>
        <taxon>Squamata</taxon>
        <taxon>Bifurcata</taxon>
        <taxon>Unidentata</taxon>
        <taxon>Episquamata</taxon>
        <taxon>Toxicofera</taxon>
        <taxon>Serpentes</taxon>
        <taxon>Colubroidea</taxon>
        <taxon>Elapidae</taxon>
        <taxon>Elapinae</taxon>
        <taxon>Naja</taxon>
    </lineage>
</organism>
<sequence>MAPSHVLKCCQRVLAWVPVVFIALVVAWSYYAYVVELCVFTITSIGEKVIYLVIFHLSFVMFAWSYWKTIFTFPASPSNEVNVIIRKKQKSFKVLILNLCISYLDFEIFNIAIRYCDRCQLIKPDRCHHCSACDLCVLKMDHHCPWVNNCVGFSNYKFFLLFLFYSLLYCLFVAATVLQYFIKFWTLCRRKSAENCPKNELPDTRAKFHVLFLFFVAAMFFISILSLFSYHCWLVGKNRSTIEAFRAPMFRNGPDKNGFSLGCQKNLREVFGDEKKYWLLPIFTSLGDGCNFPTRLVIMDPEQLAVSSQNETVKSSSTSQPFPTRPLSESQNRLLAGDNQWVEVSSEDETVKSGMHNYEKVQIQNTPKY</sequence>
<evidence type="ECO:0000313" key="11">
    <source>
        <dbReference type="Proteomes" id="UP000694559"/>
    </source>
</evidence>
<keyword evidence="3 7" id="KW-0812">Transmembrane</keyword>
<dbReference type="GO" id="GO:0044794">
    <property type="term" value="P:host-mediated activation of viral process"/>
    <property type="evidence" value="ECO:0007669"/>
    <property type="project" value="Ensembl"/>
</dbReference>
<comment type="catalytic activity">
    <reaction evidence="7">
        <text>L-cysteinyl-[protein] + hexadecanoyl-CoA = S-hexadecanoyl-L-cysteinyl-[protein] + CoA</text>
        <dbReference type="Rhea" id="RHEA:36683"/>
        <dbReference type="Rhea" id="RHEA-COMP:10131"/>
        <dbReference type="Rhea" id="RHEA-COMP:11032"/>
        <dbReference type="ChEBI" id="CHEBI:29950"/>
        <dbReference type="ChEBI" id="CHEBI:57287"/>
        <dbReference type="ChEBI" id="CHEBI:57379"/>
        <dbReference type="ChEBI" id="CHEBI:74151"/>
        <dbReference type="EC" id="2.3.1.225"/>
    </reaction>
</comment>
<dbReference type="PROSITE" id="PS50216">
    <property type="entry name" value="DHHC"/>
    <property type="match status" value="1"/>
</dbReference>
<keyword evidence="6 7" id="KW-0012">Acyltransferase</keyword>
<feature type="transmembrane region" description="Helical" evidence="7">
    <location>
        <begin position="158"/>
        <end position="182"/>
    </location>
</feature>
<dbReference type="EC" id="2.3.1.225" evidence="7"/>
<evidence type="ECO:0000256" key="4">
    <source>
        <dbReference type="ARBA" id="ARBA00022989"/>
    </source>
</evidence>
<dbReference type="OrthoDB" id="9909019at2759"/>
<dbReference type="InterPro" id="IPR039859">
    <property type="entry name" value="PFA4/ZDH16/20/ERF2-like"/>
</dbReference>
<feature type="region of interest" description="Disordered" evidence="8">
    <location>
        <begin position="346"/>
        <end position="369"/>
    </location>
</feature>
<evidence type="ECO:0000259" key="9">
    <source>
        <dbReference type="Pfam" id="PF01529"/>
    </source>
</evidence>
<evidence type="ECO:0000313" key="10">
    <source>
        <dbReference type="Ensembl" id="ENSNNAP00000006831.1"/>
    </source>
</evidence>
<evidence type="ECO:0000256" key="2">
    <source>
        <dbReference type="ARBA" id="ARBA00022679"/>
    </source>
</evidence>
<dbReference type="GO" id="GO:0008270">
    <property type="term" value="F:zinc ion binding"/>
    <property type="evidence" value="ECO:0007669"/>
    <property type="project" value="Ensembl"/>
</dbReference>
<dbReference type="GO" id="GO:0019062">
    <property type="term" value="P:virion attachment to host cell"/>
    <property type="evidence" value="ECO:0007669"/>
    <property type="project" value="Ensembl"/>
</dbReference>
<comment type="subcellular location">
    <subcellularLocation>
        <location evidence="1">Membrane</location>
        <topology evidence="1">Multi-pass membrane protein</topology>
    </subcellularLocation>
</comment>
<keyword evidence="5 7" id="KW-0472">Membrane</keyword>
<comment type="domain">
    <text evidence="7">The DHHC domain is required for palmitoyltransferase activity.</text>
</comment>
<comment type="similarity">
    <text evidence="7">Belongs to the DHHC palmitoyltransferase family.</text>
</comment>
<dbReference type="OMA" id="EQHANNT"/>
<dbReference type="GeneTree" id="ENSGT00940000153716"/>
<keyword evidence="2 7" id="KW-0808">Transferase</keyword>
<keyword evidence="4 7" id="KW-1133">Transmembrane helix</keyword>
<evidence type="ECO:0000256" key="1">
    <source>
        <dbReference type="ARBA" id="ARBA00004141"/>
    </source>
</evidence>
<dbReference type="GO" id="GO:0019706">
    <property type="term" value="F:protein-cysteine S-palmitoyltransferase activity"/>
    <property type="evidence" value="ECO:0007669"/>
    <property type="project" value="UniProtKB-EC"/>
</dbReference>
<evidence type="ECO:0000256" key="5">
    <source>
        <dbReference type="ARBA" id="ARBA00023136"/>
    </source>
</evidence>
<feature type="domain" description="Palmitoyltransferase DHHC" evidence="9">
    <location>
        <begin position="113"/>
        <end position="245"/>
    </location>
</feature>
<dbReference type="GO" id="GO:0000139">
    <property type="term" value="C:Golgi membrane"/>
    <property type="evidence" value="ECO:0007669"/>
    <property type="project" value="Ensembl"/>
</dbReference>
<feature type="transmembrane region" description="Helical" evidence="7">
    <location>
        <begin position="15"/>
        <end position="42"/>
    </location>
</feature>
<feature type="region of interest" description="Disordered" evidence="8">
    <location>
        <begin position="309"/>
        <end position="330"/>
    </location>
</feature>
<evidence type="ECO:0000256" key="3">
    <source>
        <dbReference type="ARBA" id="ARBA00022692"/>
    </source>
</evidence>
<accession>A0A8C6VLM1</accession>
<keyword evidence="11" id="KW-1185">Reference proteome</keyword>
<proteinExistence type="inferred from homology"/>
<dbReference type="InterPro" id="IPR001594">
    <property type="entry name" value="Palmitoyltrfase_DHHC"/>
</dbReference>
<dbReference type="Proteomes" id="UP000694559">
    <property type="component" value="Unplaced"/>
</dbReference>
<dbReference type="GO" id="GO:0005886">
    <property type="term" value="C:plasma membrane"/>
    <property type="evidence" value="ECO:0007669"/>
    <property type="project" value="Ensembl"/>
</dbReference>